<protein>
    <submittedName>
        <fullName evidence="2">Peptidase M50</fullName>
    </submittedName>
</protein>
<reference evidence="2 3" key="1">
    <citation type="submission" date="2007-10" db="EMBL/GenBank/DDBJ databases">
        <title>Complete sequence of Caldivirga maquilingensis IC-167.</title>
        <authorList>
            <consortium name="US DOE Joint Genome Institute"/>
            <person name="Copeland A."/>
            <person name="Lucas S."/>
            <person name="Lapidus A."/>
            <person name="Barry K."/>
            <person name="Glavina del Rio T."/>
            <person name="Dalin E."/>
            <person name="Tice H."/>
            <person name="Pitluck S."/>
            <person name="Saunders E."/>
            <person name="Brettin T."/>
            <person name="Bruce D."/>
            <person name="Detter J.C."/>
            <person name="Han C."/>
            <person name="Schmutz J."/>
            <person name="Larimer F."/>
            <person name="Land M."/>
            <person name="Hauser L."/>
            <person name="Kyrpides N."/>
            <person name="Ivanova N."/>
            <person name="Biddle J.F."/>
            <person name="Zhang Z."/>
            <person name="Fitz-Gibbon S.T."/>
            <person name="Lowe T.M."/>
            <person name="Saltikov C."/>
            <person name="House C.H."/>
            <person name="Richardson P."/>
        </authorList>
    </citation>
    <scope>NUCLEOTIDE SEQUENCE [LARGE SCALE GENOMIC DNA]</scope>
    <source>
        <strain evidence="3">ATCC 700844 / DSM 13496 / JCM 10307 / IC-167</strain>
    </source>
</reference>
<keyword evidence="1" id="KW-0472">Membrane</keyword>
<feature type="transmembrane region" description="Helical" evidence="1">
    <location>
        <begin position="187"/>
        <end position="207"/>
    </location>
</feature>
<dbReference type="GeneID" id="5708706"/>
<feature type="transmembrane region" description="Helical" evidence="1">
    <location>
        <begin position="36"/>
        <end position="54"/>
    </location>
</feature>
<dbReference type="PANTHER" id="PTHR35864:SF1">
    <property type="entry name" value="ZINC METALLOPROTEASE YWHC-RELATED"/>
    <property type="match status" value="1"/>
</dbReference>
<name>A8MCM5_CALMQ</name>
<dbReference type="HOGENOM" id="CLU_099718_0_0_2"/>
<keyword evidence="1" id="KW-0812">Transmembrane</keyword>
<evidence type="ECO:0000256" key="1">
    <source>
        <dbReference type="SAM" id="Phobius"/>
    </source>
</evidence>
<dbReference type="EMBL" id="CP000852">
    <property type="protein sequence ID" value="ABW01531.1"/>
    <property type="molecule type" value="Genomic_DNA"/>
</dbReference>
<proteinExistence type="predicted"/>
<sequence length="208" mass="22569">MSLCLLEHRDMVISGLAVFAASFMLLSQYWLTNLSLLGPISLASILIALTAFMAHELMHRYVARRLGYIACFRLVKYGLVMLLVTALIGLAARSPFMMGAPGAVAIGPNILGKENSKYRALIALAGPGTNVIMAALFYALTLPTVNNAALLLVLRLTYILNSILALFNSLPIPPLDGYQVVKNREYGLWLTLMVSSILVSIPALGYLL</sequence>
<dbReference type="RefSeq" id="WP_012185751.1">
    <property type="nucleotide sequence ID" value="NC_009954.1"/>
</dbReference>
<dbReference type="OrthoDB" id="86131at2157"/>
<keyword evidence="3" id="KW-1185">Reference proteome</keyword>
<organism evidence="2 3">
    <name type="scientific">Caldivirga maquilingensis (strain ATCC 700844 / DSM 13496 / JCM 10307 / IC-167)</name>
    <dbReference type="NCBI Taxonomy" id="397948"/>
    <lineage>
        <taxon>Archaea</taxon>
        <taxon>Thermoproteota</taxon>
        <taxon>Thermoprotei</taxon>
        <taxon>Thermoproteales</taxon>
        <taxon>Thermoproteaceae</taxon>
        <taxon>Caldivirga</taxon>
    </lineage>
</organism>
<feature type="transmembrane region" description="Helical" evidence="1">
    <location>
        <begin position="148"/>
        <end position="167"/>
    </location>
</feature>
<feature type="transmembrane region" description="Helical" evidence="1">
    <location>
        <begin position="12"/>
        <end position="30"/>
    </location>
</feature>
<dbReference type="KEGG" id="cma:Cmaq_0691"/>
<dbReference type="eggNOG" id="arCOG00614">
    <property type="taxonomic scope" value="Archaea"/>
</dbReference>
<feature type="transmembrane region" description="Helical" evidence="1">
    <location>
        <begin position="74"/>
        <end position="92"/>
    </location>
</feature>
<evidence type="ECO:0000313" key="3">
    <source>
        <dbReference type="Proteomes" id="UP000001137"/>
    </source>
</evidence>
<keyword evidence="1" id="KW-1133">Transmembrane helix</keyword>
<dbReference type="InterPro" id="IPR052348">
    <property type="entry name" value="Metallopeptidase_M50B"/>
</dbReference>
<feature type="transmembrane region" description="Helical" evidence="1">
    <location>
        <begin position="120"/>
        <end position="141"/>
    </location>
</feature>
<dbReference type="STRING" id="397948.Cmaq_0691"/>
<dbReference type="AlphaFoldDB" id="A8MCM5"/>
<dbReference type="PANTHER" id="PTHR35864">
    <property type="entry name" value="ZINC METALLOPROTEASE MJ0611-RELATED"/>
    <property type="match status" value="1"/>
</dbReference>
<gene>
    <name evidence="2" type="ordered locus">Cmaq_0691</name>
</gene>
<dbReference type="Proteomes" id="UP000001137">
    <property type="component" value="Chromosome"/>
</dbReference>
<accession>A8MCM5</accession>
<evidence type="ECO:0000313" key="2">
    <source>
        <dbReference type="EMBL" id="ABW01531.1"/>
    </source>
</evidence>